<evidence type="ECO:0000259" key="11">
    <source>
        <dbReference type="PROSITE" id="PS51194"/>
    </source>
</evidence>
<evidence type="ECO:0000259" key="10">
    <source>
        <dbReference type="PROSITE" id="PS51192"/>
    </source>
</evidence>
<dbReference type="Gene3D" id="3.40.50.300">
    <property type="entry name" value="P-loop containing nucleotide triphosphate hydrolases"/>
    <property type="match status" value="1"/>
</dbReference>
<accession>M7TJ94</accession>
<keyword evidence="5" id="KW-0347">Helicase</keyword>
<keyword evidence="13" id="KW-1185">Reference proteome</keyword>
<evidence type="ECO:0000256" key="1">
    <source>
        <dbReference type="ARBA" id="ARBA00004123"/>
    </source>
</evidence>
<feature type="compositionally biased region" description="Polar residues" evidence="9">
    <location>
        <begin position="336"/>
        <end position="347"/>
    </location>
</feature>
<dbReference type="HOGENOM" id="CLU_001161_1_0_1"/>
<dbReference type="InterPro" id="IPR027417">
    <property type="entry name" value="P-loop_NTPase"/>
</dbReference>
<comment type="subcellular location">
    <subcellularLocation>
        <location evidence="1">Nucleus</location>
    </subcellularLocation>
</comment>
<dbReference type="InterPro" id="IPR014001">
    <property type="entry name" value="Helicase_ATP-bd"/>
</dbReference>
<dbReference type="InterPro" id="IPR038718">
    <property type="entry name" value="SNF2-like_sf"/>
</dbReference>
<evidence type="ECO:0000256" key="6">
    <source>
        <dbReference type="ARBA" id="ARBA00022840"/>
    </source>
</evidence>
<evidence type="ECO:0000256" key="3">
    <source>
        <dbReference type="ARBA" id="ARBA00022741"/>
    </source>
</evidence>
<evidence type="ECO:0000313" key="13">
    <source>
        <dbReference type="Proteomes" id="UP000012174"/>
    </source>
</evidence>
<evidence type="ECO:0000256" key="9">
    <source>
        <dbReference type="SAM" id="MobiDB-lite"/>
    </source>
</evidence>
<feature type="region of interest" description="Disordered" evidence="9">
    <location>
        <begin position="562"/>
        <end position="614"/>
    </location>
</feature>
<gene>
    <name evidence="12" type="ORF">UCREL1_6186</name>
</gene>
<evidence type="ECO:0000256" key="4">
    <source>
        <dbReference type="ARBA" id="ARBA00022801"/>
    </source>
</evidence>
<comment type="similarity">
    <text evidence="2">Belongs to the SNF2/RAD54 helicase family.</text>
</comment>
<dbReference type="Proteomes" id="UP000012174">
    <property type="component" value="Unassembled WGS sequence"/>
</dbReference>
<feature type="compositionally biased region" description="Polar residues" evidence="9">
    <location>
        <begin position="360"/>
        <end position="375"/>
    </location>
</feature>
<keyword evidence="6" id="KW-0067">ATP-binding</keyword>
<feature type="domain" description="Helicase ATP-binding" evidence="10">
    <location>
        <begin position="676"/>
        <end position="864"/>
    </location>
</feature>
<feature type="compositionally biased region" description="Acidic residues" evidence="9">
    <location>
        <begin position="562"/>
        <end position="574"/>
    </location>
</feature>
<keyword evidence="7" id="KW-0238">DNA-binding</keyword>
<dbReference type="Pfam" id="PF24580">
    <property type="entry name" value="DUF7607"/>
    <property type="match status" value="1"/>
</dbReference>
<evidence type="ECO:0000256" key="2">
    <source>
        <dbReference type="ARBA" id="ARBA00007025"/>
    </source>
</evidence>
<proteinExistence type="inferred from homology"/>
<dbReference type="KEGG" id="ela:UCREL1_6186"/>
<dbReference type="GO" id="GO:0004386">
    <property type="term" value="F:helicase activity"/>
    <property type="evidence" value="ECO:0007669"/>
    <property type="project" value="UniProtKB-KW"/>
</dbReference>
<dbReference type="CDD" id="cd18793">
    <property type="entry name" value="SF2_C_SNF"/>
    <property type="match status" value="1"/>
</dbReference>
<reference evidence="13" key="1">
    <citation type="journal article" date="2013" name="Genome Announc.">
        <title>Draft genome sequence of the grapevine dieback fungus Eutypa lata UCR-EL1.</title>
        <authorList>
            <person name="Blanco-Ulate B."/>
            <person name="Rolshausen P.E."/>
            <person name="Cantu D."/>
        </authorList>
    </citation>
    <scope>NUCLEOTIDE SEQUENCE [LARGE SCALE GENOMIC DNA]</scope>
    <source>
        <strain evidence="13">UCR-EL1</strain>
    </source>
</reference>
<dbReference type="EMBL" id="KB706581">
    <property type="protein sequence ID" value="EMR66800.1"/>
    <property type="molecule type" value="Genomic_DNA"/>
</dbReference>
<dbReference type="InterPro" id="IPR001650">
    <property type="entry name" value="Helicase_C-like"/>
</dbReference>
<dbReference type="Pfam" id="PF00271">
    <property type="entry name" value="Helicase_C"/>
    <property type="match status" value="1"/>
</dbReference>
<feature type="domain" description="Helicase C-terminal" evidence="11">
    <location>
        <begin position="1038"/>
        <end position="1188"/>
    </location>
</feature>
<dbReference type="SMART" id="SM00490">
    <property type="entry name" value="HELICc"/>
    <property type="match status" value="1"/>
</dbReference>
<dbReference type="Gene3D" id="3.40.50.10810">
    <property type="entry name" value="Tandem AAA-ATPase domain"/>
    <property type="match status" value="1"/>
</dbReference>
<keyword evidence="8" id="KW-0539">Nucleus</keyword>
<feature type="compositionally biased region" description="Polar residues" evidence="9">
    <location>
        <begin position="298"/>
        <end position="327"/>
    </location>
</feature>
<evidence type="ECO:0000256" key="8">
    <source>
        <dbReference type="ARBA" id="ARBA00023242"/>
    </source>
</evidence>
<sequence>MNAVTRFDIAELGSPIRDGPLTHEDRTFSSVCKNRLPRGRQLQRHRLFKRRLLHKQTPDRLIPTKSDTVFGANDPNRNEVLPYYGESESEYDSETWEEMEAEIDERAAAGTVSTGLDIDQVNSVIDEEIQHLVNHWRDHRLPKLGRSAYKVWSQPRKRGYLRIAIENERQLVHDLEGRLTKYREKILEQQFYKEAEVRLMCRIFEQTVDERETASWKVGVLSSSEEPERPTRVSQAPSKKPRKAQPVGDDGSEILTSESEDDGLGNFVVDVDDDPHPANDGGDSPTSLSEYYSPISGGPTTNGVQNDTMDQHDSTGSSTLVQPSNIRTPGVPSDPHTPSKSQRTQPTIIDLTTPDKRPISDNNSASRRQGSSSTIRIKLPKQESASSQSSSKKLKHKGSSCLIMEIDDLNRNERKTTQQLEILDQKLLSIIFTVAQEMKPESIWKDFIIPALGAPAFPQTLYSDEEMDIVVAFRLLRLFDTWLDEVNHTWTQYKRLNDTEKKKIIENGDKNQGDFGRFIGFINRISDRFEWTKARTRKKNEQGGSSALVTTKHQAAVETISDPDDYGTAEEDINTEVAGTLPSKKKRRKVRRNQEAKHLREIDREQMREQEARRNQLRAQLERLEASGAAMGSQRAMIVNESKDDDEGFIYIHDEIAPRIKEHQVAGVRFMWNQVIAKSGTRQGCLLAHTMGLGKTMQIITLLVTIAEAAYSDDDSISSQIPNHLRESKTLILCPPTLVNNWLDELLSWTPDDHGLGPFYKVDSQMPPQERGPMISRWAEHGGILVIGYSLLKQCTKDESIQLILNTAPNLVVADEAHYMKNPKTQTHIATANFKTKSRIALTGSPLANNVEEYHAMINWVAPNYLSDITEFRQEFARPIADGLSVDSLPVQRRKALSRLHALKTTVDPKVHRLTISTLKNDIPPKTEFVLVVPLTPVQKVAYEMSVGPHQNALQGEVINTTIFATVNILGLLCAHPNCLLKKYLEQKNSGKAKSKDDPESIDGLPPNLVSDQISYLRKTKDIDWLFHSWKIPMLTAILDESRNVCDSVLVFSQSITTLDYLENILRMQKRTVQRLDGSTPMNSRQAMVKDFNKNGAEVFLISTTAGGLGLNITGANRVIIFDFKFNPQQEQQAVGRAYRLGQTKPVFVYRFVCGGTFEETQLSRSIFKMQLADRVIDKKNPIPKASHFGDLFKMPSDPEQKELSGYRGRDTVLDKILDSEELRRGLRSIITMDTFQEESLEDSKLSDEQAFDAAQVLARHKARMNGKYSHTPPTLAREYGRLQPTMGASTGIRKAGGATELRASAFKSELRRLFGIDAVAQAIVDAVEGQEGQRSFEEQRDAKWAIVEAAGSSRFVKAVESGVLTPQEIAALDAGGINMQRDRFDAISEEKWREHIGNNSHGADPEVQTPTSSFHP</sequence>
<keyword evidence="4" id="KW-0378">Hydrolase</keyword>
<dbReference type="Pfam" id="PF00176">
    <property type="entry name" value="SNF2-rel_dom"/>
    <property type="match status" value="1"/>
</dbReference>
<name>M7TJ94_EUTLA</name>
<dbReference type="SMART" id="SM00487">
    <property type="entry name" value="DEXDc"/>
    <property type="match status" value="1"/>
</dbReference>
<dbReference type="InterPro" id="IPR000330">
    <property type="entry name" value="SNF2_N"/>
</dbReference>
<dbReference type="InterPro" id="IPR049730">
    <property type="entry name" value="SNF2/RAD54-like_C"/>
</dbReference>
<dbReference type="GO" id="GO:0005634">
    <property type="term" value="C:nucleus"/>
    <property type="evidence" value="ECO:0007669"/>
    <property type="project" value="UniProtKB-SubCell"/>
</dbReference>
<dbReference type="InterPro" id="IPR056026">
    <property type="entry name" value="DUF7607"/>
</dbReference>
<dbReference type="GO" id="GO:0016887">
    <property type="term" value="F:ATP hydrolysis activity"/>
    <property type="evidence" value="ECO:0007669"/>
    <property type="project" value="InterPro"/>
</dbReference>
<dbReference type="STRING" id="1287681.M7TJ94"/>
<feature type="region of interest" description="Disordered" evidence="9">
    <location>
        <begin position="1397"/>
        <end position="1417"/>
    </location>
</feature>
<keyword evidence="3" id="KW-0547">Nucleotide-binding</keyword>
<organism evidence="12 13">
    <name type="scientific">Eutypa lata (strain UCR-EL1)</name>
    <name type="common">Grapevine dieback disease fungus</name>
    <name type="synonym">Eutypa armeniacae</name>
    <dbReference type="NCBI Taxonomy" id="1287681"/>
    <lineage>
        <taxon>Eukaryota</taxon>
        <taxon>Fungi</taxon>
        <taxon>Dikarya</taxon>
        <taxon>Ascomycota</taxon>
        <taxon>Pezizomycotina</taxon>
        <taxon>Sordariomycetes</taxon>
        <taxon>Xylariomycetidae</taxon>
        <taxon>Xylariales</taxon>
        <taxon>Diatrypaceae</taxon>
        <taxon>Eutypa</taxon>
    </lineage>
</organism>
<dbReference type="OMA" id="QCQSMEQ"/>
<evidence type="ECO:0000256" key="7">
    <source>
        <dbReference type="ARBA" id="ARBA00023125"/>
    </source>
</evidence>
<dbReference type="GO" id="GO:0005524">
    <property type="term" value="F:ATP binding"/>
    <property type="evidence" value="ECO:0007669"/>
    <property type="project" value="UniProtKB-KW"/>
</dbReference>
<dbReference type="eggNOG" id="KOG1015">
    <property type="taxonomic scope" value="Eukaryota"/>
</dbReference>
<protein>
    <submittedName>
        <fullName evidence="12">Putative snf2 family domain-containing protein</fullName>
    </submittedName>
</protein>
<dbReference type="SUPFAM" id="SSF52540">
    <property type="entry name" value="P-loop containing nucleoside triphosphate hydrolases"/>
    <property type="match status" value="2"/>
</dbReference>
<dbReference type="InterPro" id="IPR044574">
    <property type="entry name" value="ARIP4-like"/>
</dbReference>
<dbReference type="PROSITE" id="PS51194">
    <property type="entry name" value="HELICASE_CTER"/>
    <property type="match status" value="1"/>
</dbReference>
<evidence type="ECO:0000256" key="5">
    <source>
        <dbReference type="ARBA" id="ARBA00022806"/>
    </source>
</evidence>
<dbReference type="PROSITE" id="PS51192">
    <property type="entry name" value="HELICASE_ATP_BIND_1"/>
    <property type="match status" value="1"/>
</dbReference>
<feature type="compositionally biased region" description="Basic and acidic residues" evidence="9">
    <location>
        <begin position="592"/>
        <end position="614"/>
    </location>
</feature>
<dbReference type="GO" id="GO:0003677">
    <property type="term" value="F:DNA binding"/>
    <property type="evidence" value="ECO:0007669"/>
    <property type="project" value="UniProtKB-KW"/>
</dbReference>
<dbReference type="PANTHER" id="PTHR45797:SF1">
    <property type="entry name" value="HELICASE ARIP4"/>
    <property type="match status" value="1"/>
</dbReference>
<dbReference type="OrthoDB" id="2020972at2759"/>
<dbReference type="PANTHER" id="PTHR45797">
    <property type="entry name" value="RAD54-LIKE"/>
    <property type="match status" value="1"/>
</dbReference>
<feature type="region of interest" description="Disordered" evidence="9">
    <location>
        <begin position="219"/>
        <end position="396"/>
    </location>
</feature>
<evidence type="ECO:0000313" key="12">
    <source>
        <dbReference type="EMBL" id="EMR66800.1"/>
    </source>
</evidence>